<dbReference type="Proteomes" id="UP000482487">
    <property type="component" value="Unassembled WGS sequence"/>
</dbReference>
<feature type="transmembrane region" description="Helical" evidence="1">
    <location>
        <begin position="95"/>
        <end position="115"/>
    </location>
</feature>
<proteinExistence type="predicted"/>
<evidence type="ECO:0000259" key="2">
    <source>
        <dbReference type="Pfam" id="PF09835"/>
    </source>
</evidence>
<keyword evidence="1" id="KW-1133">Transmembrane helix</keyword>
<comment type="caution">
    <text evidence="3">The sequence shown here is derived from an EMBL/GenBank/DDBJ whole genome shotgun (WGS) entry which is preliminary data.</text>
</comment>
<feature type="domain" description="DUF2062" evidence="2">
    <location>
        <begin position="21"/>
        <end position="167"/>
    </location>
</feature>
<evidence type="ECO:0000256" key="1">
    <source>
        <dbReference type="SAM" id="Phobius"/>
    </source>
</evidence>
<feature type="transmembrane region" description="Helical" evidence="1">
    <location>
        <begin position="135"/>
        <end position="160"/>
    </location>
</feature>
<dbReference type="OrthoDB" id="9794343at2"/>
<reference evidence="3 4" key="1">
    <citation type="submission" date="2020-01" db="EMBL/GenBank/DDBJ databases">
        <title>Genome sequence of Desulfovibrio aerotolerans DSM 16695(T).</title>
        <authorList>
            <person name="Karnachuk O."/>
            <person name="Avakyan M."/>
            <person name="Mardanov A."/>
            <person name="Kadnikov V."/>
            <person name="Ravin N."/>
        </authorList>
    </citation>
    <scope>NUCLEOTIDE SEQUENCE [LARGE SCALE GENOMIC DNA]</scope>
    <source>
        <strain evidence="3 4">DSM 16695</strain>
    </source>
</reference>
<dbReference type="InterPro" id="IPR018639">
    <property type="entry name" value="DUF2062"/>
</dbReference>
<dbReference type="AlphaFoldDB" id="A0A7C9IYZ3"/>
<dbReference type="Pfam" id="PF09835">
    <property type="entry name" value="DUF2062"/>
    <property type="match status" value="1"/>
</dbReference>
<dbReference type="RefSeq" id="WP_160964238.1">
    <property type="nucleotide sequence ID" value="NZ_WVUD01000085.1"/>
</dbReference>
<sequence length="177" mass="19786">MKNKNQGDASFATKRAGQVMRLLRLKWLTLLRIKKTPHEIALGFAFGVFFGFIPIIPFQSIWAIGLCWVFVGSKLAAFAGAWVSNPVTFTPLYTALYFVGKLVLPELALDSPPFILHSDWLDWDFIFDTGWKLALILNTGGIVLGVPAALLSYFLAYFFVKKYQGRKGRHTAPLLSG</sequence>
<feature type="transmembrane region" description="Helical" evidence="1">
    <location>
        <begin position="40"/>
        <end position="56"/>
    </location>
</feature>
<keyword evidence="1" id="KW-0812">Transmembrane</keyword>
<protein>
    <submittedName>
        <fullName evidence="3">DUF2062 domain-containing protein</fullName>
    </submittedName>
</protein>
<accession>A0A7C9IYZ3</accession>
<evidence type="ECO:0000313" key="4">
    <source>
        <dbReference type="Proteomes" id="UP000482487"/>
    </source>
</evidence>
<organism evidence="3 4">
    <name type="scientific">Solidesulfovibrio aerotolerans</name>
    <dbReference type="NCBI Taxonomy" id="295255"/>
    <lineage>
        <taxon>Bacteria</taxon>
        <taxon>Pseudomonadati</taxon>
        <taxon>Thermodesulfobacteriota</taxon>
        <taxon>Desulfovibrionia</taxon>
        <taxon>Desulfovibrionales</taxon>
        <taxon>Desulfovibrionaceae</taxon>
        <taxon>Solidesulfovibrio</taxon>
    </lineage>
</organism>
<dbReference type="PANTHER" id="PTHR40547:SF1">
    <property type="entry name" value="SLL0298 PROTEIN"/>
    <property type="match status" value="1"/>
</dbReference>
<keyword evidence="4" id="KW-1185">Reference proteome</keyword>
<feature type="transmembrane region" description="Helical" evidence="1">
    <location>
        <begin position="62"/>
        <end position="83"/>
    </location>
</feature>
<keyword evidence="1" id="KW-0472">Membrane</keyword>
<evidence type="ECO:0000313" key="3">
    <source>
        <dbReference type="EMBL" id="MYL85362.1"/>
    </source>
</evidence>
<dbReference type="PANTHER" id="PTHR40547">
    <property type="entry name" value="SLL0298 PROTEIN"/>
    <property type="match status" value="1"/>
</dbReference>
<name>A0A7C9IYZ3_9BACT</name>
<gene>
    <name evidence="3" type="ORF">GTA51_19915</name>
</gene>
<dbReference type="EMBL" id="WVUD01000085">
    <property type="protein sequence ID" value="MYL85362.1"/>
    <property type="molecule type" value="Genomic_DNA"/>
</dbReference>